<dbReference type="AlphaFoldDB" id="A0A364Y1X6"/>
<comment type="caution">
    <text evidence="1">The sequence shown here is derived from an EMBL/GenBank/DDBJ whole genome shotgun (WGS) entry which is preliminary data.</text>
</comment>
<reference evidence="1 2" key="1">
    <citation type="submission" date="2018-06" db="EMBL/GenBank/DDBJ databases">
        <title>Chryseolinea flavus sp. nov., a member of the phylum Bacteroidetes isolated from soil.</title>
        <authorList>
            <person name="Li Y."/>
            <person name="Wang J."/>
        </authorList>
    </citation>
    <scope>NUCLEOTIDE SEQUENCE [LARGE SCALE GENOMIC DNA]</scope>
    <source>
        <strain evidence="1 2">SDU1-6</strain>
    </source>
</reference>
<dbReference type="Proteomes" id="UP000251889">
    <property type="component" value="Unassembled WGS sequence"/>
</dbReference>
<evidence type="ECO:0000313" key="1">
    <source>
        <dbReference type="EMBL" id="RAW00640.1"/>
    </source>
</evidence>
<dbReference type="SUPFAM" id="SSF49464">
    <property type="entry name" value="Carboxypeptidase regulatory domain-like"/>
    <property type="match status" value="1"/>
</dbReference>
<dbReference type="Gene3D" id="2.60.40.1120">
    <property type="entry name" value="Carboxypeptidase-like, regulatory domain"/>
    <property type="match status" value="1"/>
</dbReference>
<dbReference type="RefSeq" id="WP_112747440.1">
    <property type="nucleotide sequence ID" value="NZ_QMFY01000006.1"/>
</dbReference>
<evidence type="ECO:0008006" key="3">
    <source>
        <dbReference type="Google" id="ProtNLM"/>
    </source>
</evidence>
<dbReference type="InterPro" id="IPR008969">
    <property type="entry name" value="CarboxyPept-like_regulatory"/>
</dbReference>
<dbReference type="EMBL" id="QMFY01000006">
    <property type="protein sequence ID" value="RAW00640.1"/>
    <property type="molecule type" value="Genomic_DNA"/>
</dbReference>
<dbReference type="OrthoDB" id="7432683at2"/>
<keyword evidence="2" id="KW-1185">Reference proteome</keyword>
<protein>
    <recommendedName>
        <fullName evidence="3">Carboxypeptidase-like regulatory domain-containing protein</fullName>
    </recommendedName>
</protein>
<proteinExistence type="predicted"/>
<organism evidence="1 2">
    <name type="scientific">Pseudochryseolinea flava</name>
    <dbReference type="NCBI Taxonomy" id="2059302"/>
    <lineage>
        <taxon>Bacteria</taxon>
        <taxon>Pseudomonadati</taxon>
        <taxon>Bacteroidota</taxon>
        <taxon>Cytophagia</taxon>
        <taxon>Cytophagales</taxon>
        <taxon>Fulvivirgaceae</taxon>
        <taxon>Pseudochryseolinea</taxon>
    </lineage>
</organism>
<accession>A0A364Y1X6</accession>
<gene>
    <name evidence="1" type="ORF">DQQ10_13700</name>
</gene>
<sequence length="244" mass="26979">MRTTYSLSIAKPCNEKWEDFTPQDKGGYCSSCAKVVVDFTTMSDYQILEFLKNKKAHTCGRFTKDQLKSYQDLQLPKINPGFNLLKASLLCFVLILTAKTSTAQDALAKTATEQIIELKAVSTGGATVTRNVMGIVKDENGDPLPGVNVIVKNTTIGTSTNADGEFQLTGDFKEGDVLLFSFIGYETKEFSIPKNAAQSLEIPLTVDVRMTMDTVIMMGEIAIDNVYEEKSSVGKFWDKVKNFF</sequence>
<dbReference type="Pfam" id="PF13715">
    <property type="entry name" value="CarbopepD_reg_2"/>
    <property type="match status" value="1"/>
</dbReference>
<name>A0A364Y1X6_9BACT</name>
<evidence type="ECO:0000313" key="2">
    <source>
        <dbReference type="Proteomes" id="UP000251889"/>
    </source>
</evidence>